<name>A0AAV2CJZ3_9ROSI</name>
<evidence type="ECO:0000313" key="2">
    <source>
        <dbReference type="EMBL" id="CAL1356316.1"/>
    </source>
</evidence>
<proteinExistence type="predicted"/>
<sequence>MTSVTSASPIFPMTNDGDIGRIPRQLRQGQTRTSRANSGDGGRARGFGTDLLSPSSMAIDLLAPSSTAVGRATTKVEKSCFVNQIFTIPDYGDGAKCYKNLI</sequence>
<evidence type="ECO:0000313" key="3">
    <source>
        <dbReference type="Proteomes" id="UP001497516"/>
    </source>
</evidence>
<feature type="compositionally biased region" description="Polar residues" evidence="1">
    <location>
        <begin position="27"/>
        <end position="37"/>
    </location>
</feature>
<gene>
    <name evidence="2" type="ORF">LTRI10_LOCUS4025</name>
</gene>
<evidence type="ECO:0000256" key="1">
    <source>
        <dbReference type="SAM" id="MobiDB-lite"/>
    </source>
</evidence>
<protein>
    <submittedName>
        <fullName evidence="2">Uncharacterized protein</fullName>
    </submittedName>
</protein>
<organism evidence="2 3">
    <name type="scientific">Linum trigynum</name>
    <dbReference type="NCBI Taxonomy" id="586398"/>
    <lineage>
        <taxon>Eukaryota</taxon>
        <taxon>Viridiplantae</taxon>
        <taxon>Streptophyta</taxon>
        <taxon>Embryophyta</taxon>
        <taxon>Tracheophyta</taxon>
        <taxon>Spermatophyta</taxon>
        <taxon>Magnoliopsida</taxon>
        <taxon>eudicotyledons</taxon>
        <taxon>Gunneridae</taxon>
        <taxon>Pentapetalae</taxon>
        <taxon>rosids</taxon>
        <taxon>fabids</taxon>
        <taxon>Malpighiales</taxon>
        <taxon>Linaceae</taxon>
        <taxon>Linum</taxon>
    </lineage>
</organism>
<dbReference type="AlphaFoldDB" id="A0AAV2CJZ3"/>
<dbReference type="EMBL" id="OZ034813">
    <property type="protein sequence ID" value="CAL1356316.1"/>
    <property type="molecule type" value="Genomic_DNA"/>
</dbReference>
<feature type="region of interest" description="Disordered" evidence="1">
    <location>
        <begin position="1"/>
        <end position="51"/>
    </location>
</feature>
<dbReference type="Proteomes" id="UP001497516">
    <property type="component" value="Chromosome 1"/>
</dbReference>
<keyword evidence="3" id="KW-1185">Reference proteome</keyword>
<reference evidence="2 3" key="1">
    <citation type="submission" date="2024-04" db="EMBL/GenBank/DDBJ databases">
        <authorList>
            <person name="Fracassetti M."/>
        </authorList>
    </citation>
    <scope>NUCLEOTIDE SEQUENCE [LARGE SCALE GENOMIC DNA]</scope>
</reference>
<accession>A0AAV2CJZ3</accession>